<feature type="compositionally biased region" description="Gly residues" evidence="1">
    <location>
        <begin position="290"/>
        <end position="308"/>
    </location>
</feature>
<keyword evidence="3" id="KW-1185">Reference proteome</keyword>
<gene>
    <name evidence="2" type="ORF">HYH03_017686</name>
</gene>
<dbReference type="Proteomes" id="UP000612055">
    <property type="component" value="Unassembled WGS sequence"/>
</dbReference>
<feature type="region of interest" description="Disordered" evidence="1">
    <location>
        <begin position="172"/>
        <end position="242"/>
    </location>
</feature>
<dbReference type="InterPro" id="IPR009003">
    <property type="entry name" value="Peptidase_S1_PA"/>
</dbReference>
<organism evidence="2 3">
    <name type="scientific">Edaphochlamys debaryana</name>
    <dbReference type="NCBI Taxonomy" id="47281"/>
    <lineage>
        <taxon>Eukaryota</taxon>
        <taxon>Viridiplantae</taxon>
        <taxon>Chlorophyta</taxon>
        <taxon>core chlorophytes</taxon>
        <taxon>Chlorophyceae</taxon>
        <taxon>CS clade</taxon>
        <taxon>Chlamydomonadales</taxon>
        <taxon>Chlamydomonadales incertae sedis</taxon>
        <taxon>Edaphochlamys</taxon>
    </lineage>
</organism>
<feature type="region of interest" description="Disordered" evidence="1">
    <location>
        <begin position="286"/>
        <end position="308"/>
    </location>
</feature>
<reference evidence="2" key="1">
    <citation type="journal article" date="2020" name="bioRxiv">
        <title>Comparative genomics of Chlamydomonas.</title>
        <authorList>
            <person name="Craig R.J."/>
            <person name="Hasan A.R."/>
            <person name="Ness R.W."/>
            <person name="Keightley P.D."/>
        </authorList>
    </citation>
    <scope>NUCLEOTIDE SEQUENCE</scope>
    <source>
        <strain evidence="2">CCAP 11/70</strain>
    </source>
</reference>
<dbReference type="EMBL" id="JAEHOE010000176">
    <property type="protein sequence ID" value="KAG2483432.1"/>
    <property type="molecule type" value="Genomic_DNA"/>
</dbReference>
<proteinExistence type="predicted"/>
<dbReference type="OrthoDB" id="543819at2759"/>
<evidence type="ECO:0000313" key="2">
    <source>
        <dbReference type="EMBL" id="KAG2483432.1"/>
    </source>
</evidence>
<name>A0A836BP17_9CHLO</name>
<accession>A0A836BP17</accession>
<comment type="caution">
    <text evidence="2">The sequence shown here is derived from an EMBL/GenBank/DDBJ whole genome shotgun (WGS) entry which is preliminary data.</text>
</comment>
<evidence type="ECO:0000313" key="3">
    <source>
        <dbReference type="Proteomes" id="UP000612055"/>
    </source>
</evidence>
<dbReference type="AlphaFoldDB" id="A0A836BP17"/>
<sequence>MKTVGSACLLSERLSNAWLLVAPRHCLDPQPGEPIGDLGLSAHGYKLRHLASFPDHDVSVLMFDGNPHLDPKLEKSVTPFLLDSGEGLRRGMRVTAAGFPQAVDKDIPGASLCDKVDKEVVSCGVISYLACDLDLAVGDYGGAMPNVSGGAVSLSEDLPGNLVGMHLGTVWHQEGTRPDGDDVQTQSDQPAGGTSGEGPSSSDRMEIERWGNSPAVNLLSSSGRMERRAGARPGAGAGGEGHQDRMSVIEAALKYCLDNVPHKGYLSYFVPAYTLQRLLRRALGSRSAEAGGGGGPAAGQQAGGSGHA</sequence>
<evidence type="ECO:0000256" key="1">
    <source>
        <dbReference type="SAM" id="MobiDB-lite"/>
    </source>
</evidence>
<dbReference type="SUPFAM" id="SSF50494">
    <property type="entry name" value="Trypsin-like serine proteases"/>
    <property type="match status" value="1"/>
</dbReference>
<protein>
    <submittedName>
        <fullName evidence="2">Uncharacterized protein</fullName>
    </submittedName>
</protein>